<accession>A0A842FJ27</accession>
<dbReference type="Proteomes" id="UP000585696">
    <property type="component" value="Unassembled WGS sequence"/>
</dbReference>
<protein>
    <submittedName>
        <fullName evidence="1">Uncharacterized protein</fullName>
    </submittedName>
</protein>
<name>A0A842FJ27_9LIST</name>
<organism evidence="1 2">
    <name type="scientific">Listeria booriae</name>
    <dbReference type="NCBI Taxonomy" id="1552123"/>
    <lineage>
        <taxon>Bacteria</taxon>
        <taxon>Bacillati</taxon>
        <taxon>Bacillota</taxon>
        <taxon>Bacilli</taxon>
        <taxon>Bacillales</taxon>
        <taxon>Listeriaceae</taxon>
        <taxon>Listeria</taxon>
    </lineage>
</organism>
<sequence length="60" mass="7124">MTTMNSSDISYLLKNMADYMGIPARYFHSWQEEARIELDPAKKINRQEAFSNVVKRKRNE</sequence>
<dbReference type="AlphaFoldDB" id="A0A842FJ27"/>
<dbReference type="EMBL" id="JAARZS010000065">
    <property type="protein sequence ID" value="MBC2285885.1"/>
    <property type="molecule type" value="Genomic_DNA"/>
</dbReference>
<evidence type="ECO:0000313" key="2">
    <source>
        <dbReference type="Proteomes" id="UP000585696"/>
    </source>
</evidence>
<reference evidence="1 2" key="1">
    <citation type="submission" date="2020-03" db="EMBL/GenBank/DDBJ databases">
        <title>Soil Listeria distribution.</title>
        <authorList>
            <person name="Liao J."/>
            <person name="Wiedmann M."/>
        </authorList>
    </citation>
    <scope>NUCLEOTIDE SEQUENCE [LARGE SCALE GENOMIC DNA]</scope>
    <source>
        <strain evidence="1 2">FSL L7-0054</strain>
    </source>
</reference>
<gene>
    <name evidence="1" type="ORF">HCB69_16030</name>
</gene>
<comment type="caution">
    <text evidence="1">The sequence shown here is derived from an EMBL/GenBank/DDBJ whole genome shotgun (WGS) entry which is preliminary data.</text>
</comment>
<dbReference type="RefSeq" id="WP_185655485.1">
    <property type="nucleotide sequence ID" value="NZ_JAARZS010000065.1"/>
</dbReference>
<proteinExistence type="predicted"/>
<evidence type="ECO:0000313" key="1">
    <source>
        <dbReference type="EMBL" id="MBC2285885.1"/>
    </source>
</evidence>